<keyword evidence="2" id="KW-1185">Reference proteome</keyword>
<dbReference type="RefSeq" id="WP_155646569.1">
    <property type="nucleotide sequence ID" value="NZ_CP064001.1"/>
</dbReference>
<proteinExistence type="predicted"/>
<organism evidence="1 2">
    <name type="scientific">Xanthomonas translucens pv. translucens</name>
    <dbReference type="NCBI Taxonomy" id="134875"/>
    <lineage>
        <taxon>Bacteria</taxon>
        <taxon>Pseudomonadati</taxon>
        <taxon>Pseudomonadota</taxon>
        <taxon>Gammaproteobacteria</taxon>
        <taxon>Lysobacterales</taxon>
        <taxon>Lysobacteraceae</taxon>
        <taxon>Xanthomonas</taxon>
        <taxon>Xanthomonas translucens group</taxon>
    </lineage>
</organism>
<accession>A0ABW9KX12</accession>
<dbReference type="EMBL" id="JBKAMQ010000002">
    <property type="protein sequence ID" value="MFN6508163.1"/>
    <property type="molecule type" value="Genomic_DNA"/>
</dbReference>
<comment type="caution">
    <text evidence="1">The sequence shown here is derived from an EMBL/GenBank/DDBJ whole genome shotgun (WGS) entry which is preliminary data.</text>
</comment>
<evidence type="ECO:0000313" key="2">
    <source>
        <dbReference type="Proteomes" id="UP001635788"/>
    </source>
</evidence>
<dbReference type="Proteomes" id="UP001635788">
    <property type="component" value="Unassembled WGS sequence"/>
</dbReference>
<name>A0ABW9KX12_XANCT</name>
<sequence length="64" mass="7095">MSPFPAEKCASPRHFSQAHMDFDGVHETLPIHFLQDRKFATASKFSMRGTVNDGGPPDDLVLHA</sequence>
<protein>
    <submittedName>
        <fullName evidence="1">Uncharacterized protein</fullName>
    </submittedName>
</protein>
<evidence type="ECO:0000313" key="1">
    <source>
        <dbReference type="EMBL" id="MFN6508163.1"/>
    </source>
</evidence>
<reference evidence="1 2" key="1">
    <citation type="submission" date="2024-12" db="EMBL/GenBank/DDBJ databases">
        <authorList>
            <person name="Alaofin S."/>
            <person name="Velasco D."/>
            <person name="Li D."/>
            <person name="Baldwin T."/>
            <person name="Liu Z."/>
            <person name="Schachterle J.K."/>
        </authorList>
    </citation>
    <scope>NUCLEOTIDE SEQUENCE [LARGE SCALE GENOMIC DNA]</scope>
    <source>
        <strain evidence="1 2">B1</strain>
    </source>
</reference>
<gene>
    <name evidence="1" type="ORF">ACK3FC_13285</name>
</gene>